<evidence type="ECO:0000313" key="4">
    <source>
        <dbReference type="Proteomes" id="UP000480929"/>
    </source>
</evidence>
<evidence type="ECO:0000313" key="1">
    <source>
        <dbReference type="EMBL" id="MSA88962.1"/>
    </source>
</evidence>
<accession>A0A6N7S5K7</accession>
<dbReference type="PANTHER" id="PTHR30087">
    <property type="entry name" value="INNER MEMBRANE PROTEIN"/>
    <property type="match status" value="1"/>
</dbReference>
<dbReference type="PANTHER" id="PTHR30087:SF1">
    <property type="entry name" value="HYPOTHETICAL CYTOSOLIC PROTEIN"/>
    <property type="match status" value="1"/>
</dbReference>
<organism evidence="1 3">
    <name type="scientific">Holdemania massiliensis</name>
    <dbReference type="NCBI Taxonomy" id="1468449"/>
    <lineage>
        <taxon>Bacteria</taxon>
        <taxon>Bacillati</taxon>
        <taxon>Bacillota</taxon>
        <taxon>Erysipelotrichia</taxon>
        <taxon>Erysipelotrichales</taxon>
        <taxon>Erysipelotrichaceae</taxon>
        <taxon>Holdemania</taxon>
    </lineage>
</organism>
<dbReference type="EMBL" id="WKPI01000005">
    <property type="protein sequence ID" value="MSC32509.1"/>
    <property type="molecule type" value="Genomic_DNA"/>
</dbReference>
<dbReference type="RefSeq" id="WP_154238368.1">
    <property type="nucleotide sequence ID" value="NZ_CALJPI010000243.1"/>
</dbReference>
<dbReference type="Pfam" id="PF04463">
    <property type="entry name" value="2-thiour_desulf"/>
    <property type="match status" value="1"/>
</dbReference>
<name>A0A6N7S5K7_9FIRM</name>
<protein>
    <submittedName>
        <fullName evidence="1">DUF523 domain-containing protein</fullName>
    </submittedName>
</protein>
<dbReference type="Proteomes" id="UP000480929">
    <property type="component" value="Unassembled WGS sequence"/>
</dbReference>
<dbReference type="InterPro" id="IPR007553">
    <property type="entry name" value="2-thiour_desulf"/>
</dbReference>
<evidence type="ECO:0000313" key="3">
    <source>
        <dbReference type="Proteomes" id="UP000433575"/>
    </source>
</evidence>
<reference evidence="3 4" key="1">
    <citation type="journal article" date="2019" name="Nat. Med.">
        <title>A library of human gut bacterial isolates paired with longitudinal multiomics data enables mechanistic microbiome research.</title>
        <authorList>
            <person name="Poyet M."/>
            <person name="Groussin M."/>
            <person name="Gibbons S.M."/>
            <person name="Avila-Pacheco J."/>
            <person name="Jiang X."/>
            <person name="Kearney S.M."/>
            <person name="Perrotta A.R."/>
            <person name="Berdy B."/>
            <person name="Zhao S."/>
            <person name="Lieberman T.D."/>
            <person name="Swanson P.K."/>
            <person name="Smith M."/>
            <person name="Roesemann S."/>
            <person name="Alexander J.E."/>
            <person name="Rich S.A."/>
            <person name="Livny J."/>
            <person name="Vlamakis H."/>
            <person name="Clish C."/>
            <person name="Bullock K."/>
            <person name="Deik A."/>
            <person name="Scott J."/>
            <person name="Pierce K.A."/>
            <person name="Xavier R.J."/>
            <person name="Alm E.J."/>
        </authorList>
    </citation>
    <scope>NUCLEOTIDE SEQUENCE [LARGE SCALE GENOMIC DNA]</scope>
    <source>
        <strain evidence="1 3">BIOML-A4</strain>
        <strain evidence="2 4">BIOML-A5</strain>
    </source>
</reference>
<proteinExistence type="predicted"/>
<evidence type="ECO:0000313" key="2">
    <source>
        <dbReference type="EMBL" id="MSC32509.1"/>
    </source>
</evidence>
<sequence length="147" mass="15697">MIAISACLGGVACRYDGKSNTVEGLKALVEQGEAILICPEVMGGLEIPRDPCERRGNQVCTQKGKDCTAAFQKGAEAALTLLQENKITMAVLKSKSPSCGKGLIYDGSFTRTLKPGSGIAAELFSQNGVRVLTEEEWKEEKENSQNA</sequence>
<dbReference type="Proteomes" id="UP000433575">
    <property type="component" value="Unassembled WGS sequence"/>
</dbReference>
<gene>
    <name evidence="2" type="ORF">GKD88_05175</name>
    <name evidence="1" type="ORF">GKE08_06445</name>
</gene>
<keyword evidence="4" id="KW-1185">Reference proteome</keyword>
<dbReference type="AlphaFoldDB" id="A0A6N7S5K7"/>
<dbReference type="EMBL" id="WKPJ01000006">
    <property type="protein sequence ID" value="MSA88962.1"/>
    <property type="molecule type" value="Genomic_DNA"/>
</dbReference>
<comment type="caution">
    <text evidence="1">The sequence shown here is derived from an EMBL/GenBank/DDBJ whole genome shotgun (WGS) entry which is preliminary data.</text>
</comment>
<dbReference type="OrthoDB" id="9797779at2"/>